<comment type="caution">
    <text evidence="1">The sequence shown here is derived from an EMBL/GenBank/DDBJ whole genome shotgun (WGS) entry which is preliminary data.</text>
</comment>
<reference evidence="1 2" key="1">
    <citation type="journal article" date="2001" name="Int. J. Syst. Evol. Microbiol.">
        <title>Agreia bicolorata gen. nov., sp. nov., to accommodate actinobacteria isolated from narrow reed grass infected by the nematode Heteroanguina graminophila.</title>
        <authorList>
            <person name="Evtushenko L.I."/>
            <person name="Dorofeeva L.V."/>
            <person name="Dobrovolskaya T.G."/>
            <person name="Streshinskaya G.M."/>
            <person name="Subbotin S.A."/>
            <person name="Tiedje J.M."/>
        </authorList>
    </citation>
    <scope>NUCLEOTIDE SEQUENCE [LARGE SCALE GENOMIC DNA]</scope>
    <source>
        <strain evidence="1 2">VKM Ac-1804</strain>
    </source>
</reference>
<accession>A0ABR5CF70</accession>
<dbReference type="RefSeq" id="WP_044440565.1">
    <property type="nucleotide sequence ID" value="NZ_JYFC01000003.1"/>
</dbReference>
<dbReference type="EMBL" id="JYFC01000003">
    <property type="protein sequence ID" value="KJC64257.1"/>
    <property type="molecule type" value="Genomic_DNA"/>
</dbReference>
<keyword evidence="2" id="KW-1185">Reference proteome</keyword>
<gene>
    <name evidence="1" type="ORF">TZ00_07180</name>
</gene>
<evidence type="ECO:0000313" key="2">
    <source>
        <dbReference type="Proteomes" id="UP000032503"/>
    </source>
</evidence>
<evidence type="ECO:0000313" key="1">
    <source>
        <dbReference type="EMBL" id="KJC64257.1"/>
    </source>
</evidence>
<dbReference type="Proteomes" id="UP000032503">
    <property type="component" value="Unassembled WGS sequence"/>
</dbReference>
<organism evidence="1 2">
    <name type="scientific">Agreia bicolorata</name>
    <dbReference type="NCBI Taxonomy" id="110935"/>
    <lineage>
        <taxon>Bacteria</taxon>
        <taxon>Bacillati</taxon>
        <taxon>Actinomycetota</taxon>
        <taxon>Actinomycetes</taxon>
        <taxon>Micrococcales</taxon>
        <taxon>Microbacteriaceae</taxon>
        <taxon>Agreia</taxon>
    </lineage>
</organism>
<name>A0ABR5CF70_9MICO</name>
<sequence length="111" mass="12722">MTAATPGHGNYRFRTHASPASEYLVSISPARAFHAILGRNRLPTLTRLQISDGWVYATTGLNGTYLWSHAETFFDVDIDRRCIEVASHGEYLRFSTRLFSRRRLRQLHSLL</sequence>
<proteinExistence type="predicted"/>
<protein>
    <submittedName>
        <fullName evidence="1">Uncharacterized protein</fullName>
    </submittedName>
</protein>